<gene>
    <name evidence="2" type="ORF">ACHAWU_006158</name>
</gene>
<comment type="caution">
    <text evidence="2">The sequence shown here is derived from an EMBL/GenBank/DDBJ whole genome shotgun (WGS) entry which is preliminary data.</text>
</comment>
<organism evidence="2 3">
    <name type="scientific">Discostella pseudostelligera</name>
    <dbReference type="NCBI Taxonomy" id="259834"/>
    <lineage>
        <taxon>Eukaryota</taxon>
        <taxon>Sar</taxon>
        <taxon>Stramenopiles</taxon>
        <taxon>Ochrophyta</taxon>
        <taxon>Bacillariophyta</taxon>
        <taxon>Coscinodiscophyceae</taxon>
        <taxon>Thalassiosirophycidae</taxon>
        <taxon>Stephanodiscales</taxon>
        <taxon>Stephanodiscaceae</taxon>
        <taxon>Discostella</taxon>
    </lineage>
</organism>
<dbReference type="Proteomes" id="UP001530293">
    <property type="component" value="Unassembled WGS sequence"/>
</dbReference>
<dbReference type="AlphaFoldDB" id="A0ABD3N6P3"/>
<protein>
    <submittedName>
        <fullName evidence="2">Uncharacterized protein</fullName>
    </submittedName>
</protein>
<accession>A0ABD3N6P3</accession>
<feature type="region of interest" description="Disordered" evidence="1">
    <location>
        <begin position="245"/>
        <end position="337"/>
    </location>
</feature>
<keyword evidence="3" id="KW-1185">Reference proteome</keyword>
<evidence type="ECO:0000256" key="1">
    <source>
        <dbReference type="SAM" id="MobiDB-lite"/>
    </source>
</evidence>
<feature type="region of interest" description="Disordered" evidence="1">
    <location>
        <begin position="27"/>
        <end position="78"/>
    </location>
</feature>
<evidence type="ECO:0000313" key="2">
    <source>
        <dbReference type="EMBL" id="KAL3768375.1"/>
    </source>
</evidence>
<feature type="compositionally biased region" description="Polar residues" evidence="1">
    <location>
        <begin position="55"/>
        <end position="74"/>
    </location>
</feature>
<evidence type="ECO:0000313" key="3">
    <source>
        <dbReference type="Proteomes" id="UP001530293"/>
    </source>
</evidence>
<feature type="compositionally biased region" description="Low complexity" evidence="1">
    <location>
        <begin position="27"/>
        <end position="46"/>
    </location>
</feature>
<name>A0ABD3N6P3_9STRA</name>
<reference evidence="2 3" key="1">
    <citation type="submission" date="2024-10" db="EMBL/GenBank/DDBJ databases">
        <title>Updated reference genomes for cyclostephanoid diatoms.</title>
        <authorList>
            <person name="Roberts W.R."/>
            <person name="Alverson A.J."/>
        </authorList>
    </citation>
    <scope>NUCLEOTIDE SEQUENCE [LARGE SCALE GENOMIC DNA]</scope>
    <source>
        <strain evidence="2 3">AJA232-27</strain>
    </source>
</reference>
<proteinExistence type="predicted"/>
<sequence>MNDFSSSSSSMWQSSAAVEMANSAIDNARRAAASARSKRTSASASSPMGRGYDPSTISTNTPKGLAANNHTPGSSMDLKHNDNAFNVIATLVTARIVPKIHVSPKSSHYTLSDEDVAFFQKMLPSTVRQSFVDALRYRLQLLRGGVGSQESSIGKITMQCQLLGLDRENMNLLLMLDRSSGVNFPINYNAQSTVSPISPQNNAFSPNQHQFTSQDTRQDYNTPGNERVDNGVNFGLKTPMEFASSTTFASPNNTFSPRNNNDSTFSPRSNINTFSPRNNINTFSPKNNINTFSPRNNSAFSPSNYNKSSTRSYTRPTSAQNHLSNYTNQNNDWDTPSTESLARRQLMAEINETKFLMRDSVTPDAINFWKKHLDELEQRLVALSLEEQLKAVGSDDVQNSNKATICTQLPDLIPEGRVTSPMSLGPSVRWGCQPCSEGDNNSILADPYNVEITPYTPRNEMPASAVPVAEMPVCDVVAPSDLPGGYMFEAQLDGTKFLATVPPGGVIKGETFTSTMRELETIEIPVPLGAWRDGAMDCFTDGVFHSLFLNALFVPCSKYMRLCEVVLARWLF</sequence>
<dbReference type="EMBL" id="JALLBG020000065">
    <property type="protein sequence ID" value="KAL3768375.1"/>
    <property type="molecule type" value="Genomic_DNA"/>
</dbReference>